<dbReference type="AlphaFoldDB" id="A0AAW1WLV8"/>
<evidence type="ECO:0000256" key="1">
    <source>
        <dbReference type="ARBA" id="ARBA00022603"/>
    </source>
</evidence>
<keyword evidence="3" id="KW-0479">Metal-binding</keyword>
<protein>
    <submittedName>
        <fullName evidence="5">Uncharacterized protein</fullName>
    </submittedName>
</protein>
<evidence type="ECO:0000256" key="4">
    <source>
        <dbReference type="ARBA" id="ARBA00022842"/>
    </source>
</evidence>
<dbReference type="InterPro" id="IPR029063">
    <property type="entry name" value="SAM-dependent_MTases_sf"/>
</dbReference>
<evidence type="ECO:0000256" key="3">
    <source>
        <dbReference type="ARBA" id="ARBA00022723"/>
    </source>
</evidence>
<evidence type="ECO:0000256" key="2">
    <source>
        <dbReference type="ARBA" id="ARBA00022679"/>
    </source>
</evidence>
<dbReference type="EMBL" id="JBEDUW010000005">
    <property type="protein sequence ID" value="KAK9925786.1"/>
    <property type="molecule type" value="Genomic_DNA"/>
</dbReference>
<dbReference type="Gene3D" id="1.10.1200.270">
    <property type="entry name" value="Methyltransferase, alpha-helical capping domain"/>
    <property type="match status" value="1"/>
</dbReference>
<dbReference type="Gene3D" id="3.40.50.150">
    <property type="entry name" value="Vaccinia Virus protein VP39"/>
    <property type="match status" value="1"/>
</dbReference>
<evidence type="ECO:0000313" key="6">
    <source>
        <dbReference type="Proteomes" id="UP001457282"/>
    </source>
</evidence>
<name>A0AAW1WLV8_RUBAR</name>
<keyword evidence="2" id="KW-0808">Transferase</keyword>
<dbReference type="GO" id="GO:0008168">
    <property type="term" value="F:methyltransferase activity"/>
    <property type="evidence" value="ECO:0007669"/>
    <property type="project" value="UniProtKB-KW"/>
</dbReference>
<sequence>MAAEETRFSEAYAMTGGDGPNSYAKNSAYQRGVTDAAKEPLKKAIAEKLDINILLSSNTFHIADLGCSVGPNTFFVVNNILESVQSKYQSKGPNSQIPEFQVFFNDHITNDFNMLFKSLPQNRQYYAAGVPGSFYGRIFPNASIHFVHSSFTNHWLSRVPKDVVDQNCPAWNKGKIHYSNSTDEVMRAFEAQFSEDIECFLHARAQEIVNGGLMVLTIAGRPDGTPHSHASANVTFQLLGSCLMDMARKGVVSEDKIDAFNMPMYYMSPQELEAAVELNGCFRIEGMEVLPDVSTLNVTETAPSIVLHIRAATEGLFKQQFGEEILDELFDLYCKNLVEQHYIFKSTKAINFLAVLKRKAN</sequence>
<keyword evidence="6" id="KW-1185">Reference proteome</keyword>
<dbReference type="InterPro" id="IPR042086">
    <property type="entry name" value="MeTrfase_capping"/>
</dbReference>
<evidence type="ECO:0000313" key="5">
    <source>
        <dbReference type="EMBL" id="KAK9925786.1"/>
    </source>
</evidence>
<dbReference type="Pfam" id="PF03492">
    <property type="entry name" value="Methyltransf_7"/>
    <property type="match status" value="1"/>
</dbReference>
<dbReference type="InterPro" id="IPR005299">
    <property type="entry name" value="MeTrfase_7"/>
</dbReference>
<accession>A0AAW1WLV8</accession>
<dbReference type="GO" id="GO:0032259">
    <property type="term" value="P:methylation"/>
    <property type="evidence" value="ECO:0007669"/>
    <property type="project" value="UniProtKB-KW"/>
</dbReference>
<keyword evidence="4" id="KW-0460">Magnesium</keyword>
<gene>
    <name evidence="5" type="ORF">M0R45_023051</name>
</gene>
<proteinExistence type="predicted"/>
<dbReference type="Proteomes" id="UP001457282">
    <property type="component" value="Unassembled WGS sequence"/>
</dbReference>
<dbReference type="PANTHER" id="PTHR31009">
    <property type="entry name" value="S-ADENOSYL-L-METHIONINE:CARBOXYL METHYLTRANSFERASE FAMILY PROTEIN"/>
    <property type="match status" value="1"/>
</dbReference>
<reference evidence="5 6" key="1">
    <citation type="journal article" date="2023" name="G3 (Bethesda)">
        <title>A chromosome-length genome assembly and annotation of blackberry (Rubus argutus, cv. 'Hillquist').</title>
        <authorList>
            <person name="Bruna T."/>
            <person name="Aryal R."/>
            <person name="Dudchenko O."/>
            <person name="Sargent D.J."/>
            <person name="Mead D."/>
            <person name="Buti M."/>
            <person name="Cavallini A."/>
            <person name="Hytonen T."/>
            <person name="Andres J."/>
            <person name="Pham M."/>
            <person name="Weisz D."/>
            <person name="Mascagni F."/>
            <person name="Usai G."/>
            <person name="Natali L."/>
            <person name="Bassil N."/>
            <person name="Fernandez G.E."/>
            <person name="Lomsadze A."/>
            <person name="Armour M."/>
            <person name="Olukolu B."/>
            <person name="Poorten T."/>
            <person name="Britton C."/>
            <person name="Davik J."/>
            <person name="Ashrafi H."/>
            <person name="Aiden E.L."/>
            <person name="Borodovsky M."/>
            <person name="Worthington M."/>
        </authorList>
    </citation>
    <scope>NUCLEOTIDE SEQUENCE [LARGE SCALE GENOMIC DNA]</scope>
    <source>
        <strain evidence="5">PI 553951</strain>
    </source>
</reference>
<dbReference type="FunFam" id="3.40.50.150:FF:000103">
    <property type="entry name" value="SABATH methyltransferase 1"/>
    <property type="match status" value="1"/>
</dbReference>
<dbReference type="SUPFAM" id="SSF53335">
    <property type="entry name" value="S-adenosyl-L-methionine-dependent methyltransferases"/>
    <property type="match status" value="1"/>
</dbReference>
<organism evidence="5 6">
    <name type="scientific">Rubus argutus</name>
    <name type="common">Southern blackberry</name>
    <dbReference type="NCBI Taxonomy" id="59490"/>
    <lineage>
        <taxon>Eukaryota</taxon>
        <taxon>Viridiplantae</taxon>
        <taxon>Streptophyta</taxon>
        <taxon>Embryophyta</taxon>
        <taxon>Tracheophyta</taxon>
        <taxon>Spermatophyta</taxon>
        <taxon>Magnoliopsida</taxon>
        <taxon>eudicotyledons</taxon>
        <taxon>Gunneridae</taxon>
        <taxon>Pentapetalae</taxon>
        <taxon>rosids</taxon>
        <taxon>fabids</taxon>
        <taxon>Rosales</taxon>
        <taxon>Rosaceae</taxon>
        <taxon>Rosoideae</taxon>
        <taxon>Rosoideae incertae sedis</taxon>
        <taxon>Rubus</taxon>
    </lineage>
</organism>
<comment type="caution">
    <text evidence="5">The sequence shown here is derived from an EMBL/GenBank/DDBJ whole genome shotgun (WGS) entry which is preliminary data.</text>
</comment>
<keyword evidence="1" id="KW-0489">Methyltransferase</keyword>
<dbReference type="GO" id="GO:0046872">
    <property type="term" value="F:metal ion binding"/>
    <property type="evidence" value="ECO:0007669"/>
    <property type="project" value="UniProtKB-KW"/>
</dbReference>